<dbReference type="SUPFAM" id="SSF53756">
    <property type="entry name" value="UDP-Glycosyltransferase/glycogen phosphorylase"/>
    <property type="match status" value="1"/>
</dbReference>
<comment type="similarity">
    <text evidence="2">Belongs to the UDP-glycosyltransferase family.</text>
</comment>
<keyword evidence="4" id="KW-0328">Glycosyltransferase</keyword>
<feature type="non-terminal residue" evidence="12">
    <location>
        <position position="1"/>
    </location>
</feature>
<comment type="subcellular location">
    <subcellularLocation>
        <location evidence="1">Endoplasmic reticulum membrane</location>
        <topology evidence="1">Single-pass membrane protein</topology>
    </subcellularLocation>
</comment>
<dbReference type="STRING" id="56216.A0A1A6GJE1"/>
<keyword evidence="7" id="KW-0732">Signal</keyword>
<reference evidence="12 13" key="1">
    <citation type="submission" date="2016-06" db="EMBL/GenBank/DDBJ databases">
        <title>The Draft Genome Sequence and Annotation of the Desert Woodrat Neotoma lepida.</title>
        <authorList>
            <person name="Campbell M."/>
            <person name="Oakeson K.F."/>
            <person name="Yandell M."/>
            <person name="Halpert J.R."/>
            <person name="Dearing D."/>
        </authorList>
    </citation>
    <scope>NUCLEOTIDE SEQUENCE [LARGE SCALE GENOMIC DNA]</scope>
    <source>
        <strain evidence="12">417</strain>
        <tissue evidence="12">Liver</tissue>
    </source>
</reference>
<evidence type="ECO:0000256" key="7">
    <source>
        <dbReference type="ARBA" id="ARBA00022729"/>
    </source>
</evidence>
<keyword evidence="11" id="KW-0325">Glycoprotein</keyword>
<sequence length="182" mass="20230">DASEVDVCSAAPEDELLLQTWELWEDVGMADEIQSSDESEDKTGLTRTEGSLKAVLNQQLMTKLQELKFDVLLSDPHGPCGELIAEILQISFVYSIHYFPGYTIEKTSGGFSSLPLMYLLLRRIEWSNDIHGEGRKCDEMEDFVQSSGEHGVVVFSLGSMVSNLTEEKANAIAWALAQIPQK</sequence>
<dbReference type="InterPro" id="IPR002213">
    <property type="entry name" value="UDP_glucos_trans"/>
</dbReference>
<dbReference type="Pfam" id="PF00201">
    <property type="entry name" value="UDPGT"/>
    <property type="match status" value="2"/>
</dbReference>
<evidence type="ECO:0000313" key="12">
    <source>
        <dbReference type="EMBL" id="OBS65855.1"/>
    </source>
</evidence>
<dbReference type="PANTHER" id="PTHR48043:SF12">
    <property type="entry name" value="UDP-GLUCURONOSYLTRANSFERASE 2B4"/>
    <property type="match status" value="1"/>
</dbReference>
<evidence type="ECO:0000256" key="11">
    <source>
        <dbReference type="ARBA" id="ARBA00023180"/>
    </source>
</evidence>
<evidence type="ECO:0000313" key="13">
    <source>
        <dbReference type="Proteomes" id="UP000092124"/>
    </source>
</evidence>
<accession>A0A1A6GJE1</accession>
<keyword evidence="13" id="KW-1185">Reference proteome</keyword>
<dbReference type="EMBL" id="LZPO01088376">
    <property type="protein sequence ID" value="OBS65855.1"/>
    <property type="molecule type" value="Genomic_DNA"/>
</dbReference>
<dbReference type="PANTHER" id="PTHR48043">
    <property type="entry name" value="EG:EG0003.4 PROTEIN-RELATED"/>
    <property type="match status" value="1"/>
</dbReference>
<keyword evidence="6" id="KW-0812">Transmembrane</keyword>
<protein>
    <recommendedName>
        <fullName evidence="3">glucuronosyltransferase</fullName>
        <ecNumber evidence="3">2.4.1.17</ecNumber>
    </recommendedName>
</protein>
<dbReference type="OrthoDB" id="5835829at2759"/>
<organism evidence="12 13">
    <name type="scientific">Neotoma lepida</name>
    <name type="common">Desert woodrat</name>
    <dbReference type="NCBI Taxonomy" id="56216"/>
    <lineage>
        <taxon>Eukaryota</taxon>
        <taxon>Metazoa</taxon>
        <taxon>Chordata</taxon>
        <taxon>Craniata</taxon>
        <taxon>Vertebrata</taxon>
        <taxon>Euteleostomi</taxon>
        <taxon>Mammalia</taxon>
        <taxon>Eutheria</taxon>
        <taxon>Euarchontoglires</taxon>
        <taxon>Glires</taxon>
        <taxon>Rodentia</taxon>
        <taxon>Myomorpha</taxon>
        <taxon>Muroidea</taxon>
        <taxon>Cricetidae</taxon>
        <taxon>Neotominae</taxon>
        <taxon>Neotoma</taxon>
    </lineage>
</organism>
<dbReference type="Proteomes" id="UP000092124">
    <property type="component" value="Unassembled WGS sequence"/>
</dbReference>
<evidence type="ECO:0000256" key="4">
    <source>
        <dbReference type="ARBA" id="ARBA00022676"/>
    </source>
</evidence>
<dbReference type="Gene3D" id="3.40.50.2000">
    <property type="entry name" value="Glycogen Phosphorylase B"/>
    <property type="match status" value="1"/>
</dbReference>
<dbReference type="AlphaFoldDB" id="A0A1A6GJE1"/>
<evidence type="ECO:0000256" key="1">
    <source>
        <dbReference type="ARBA" id="ARBA00004389"/>
    </source>
</evidence>
<feature type="non-terminal residue" evidence="12">
    <location>
        <position position="182"/>
    </location>
</feature>
<proteinExistence type="inferred from homology"/>
<evidence type="ECO:0000256" key="3">
    <source>
        <dbReference type="ARBA" id="ARBA00012544"/>
    </source>
</evidence>
<evidence type="ECO:0000256" key="10">
    <source>
        <dbReference type="ARBA" id="ARBA00023136"/>
    </source>
</evidence>
<dbReference type="GO" id="GO:0005789">
    <property type="term" value="C:endoplasmic reticulum membrane"/>
    <property type="evidence" value="ECO:0007669"/>
    <property type="project" value="UniProtKB-SubCell"/>
</dbReference>
<evidence type="ECO:0000256" key="5">
    <source>
        <dbReference type="ARBA" id="ARBA00022679"/>
    </source>
</evidence>
<evidence type="ECO:0000256" key="2">
    <source>
        <dbReference type="ARBA" id="ARBA00009995"/>
    </source>
</evidence>
<keyword evidence="9" id="KW-1133">Transmembrane helix</keyword>
<keyword evidence="5" id="KW-0808">Transferase</keyword>
<gene>
    <name evidence="12" type="ORF">A6R68_05606</name>
</gene>
<evidence type="ECO:0000256" key="9">
    <source>
        <dbReference type="ARBA" id="ARBA00022989"/>
    </source>
</evidence>
<evidence type="ECO:0000256" key="8">
    <source>
        <dbReference type="ARBA" id="ARBA00022824"/>
    </source>
</evidence>
<dbReference type="GO" id="GO:0015020">
    <property type="term" value="F:glucuronosyltransferase activity"/>
    <property type="evidence" value="ECO:0007669"/>
    <property type="project" value="UniProtKB-EC"/>
</dbReference>
<keyword evidence="8" id="KW-0256">Endoplasmic reticulum</keyword>
<dbReference type="InterPro" id="IPR050271">
    <property type="entry name" value="UDP-glycosyltransferase"/>
</dbReference>
<keyword evidence="10" id="KW-0472">Membrane</keyword>
<dbReference type="EC" id="2.4.1.17" evidence="3"/>
<evidence type="ECO:0000256" key="6">
    <source>
        <dbReference type="ARBA" id="ARBA00022692"/>
    </source>
</evidence>
<name>A0A1A6GJE1_NEOLE</name>
<comment type="caution">
    <text evidence="12">The sequence shown here is derived from an EMBL/GenBank/DDBJ whole genome shotgun (WGS) entry which is preliminary data.</text>
</comment>